<comment type="caution">
    <text evidence="2">The sequence shown here is derived from an EMBL/GenBank/DDBJ whole genome shotgun (WGS) entry which is preliminary data.</text>
</comment>
<reference evidence="2 3" key="1">
    <citation type="journal article" date="2014" name="Agronomy (Basel)">
        <title>A Draft Genome Sequence for Ensete ventricosum, the Drought-Tolerant Tree Against Hunger.</title>
        <authorList>
            <person name="Harrison J."/>
            <person name="Moore K.A."/>
            <person name="Paszkiewicz K."/>
            <person name="Jones T."/>
            <person name="Grant M."/>
            <person name="Ambacheew D."/>
            <person name="Muzemil S."/>
            <person name="Studholme D.J."/>
        </authorList>
    </citation>
    <scope>NUCLEOTIDE SEQUENCE [LARGE SCALE GENOMIC DNA]</scope>
</reference>
<feature type="compositionally biased region" description="Low complexity" evidence="1">
    <location>
        <begin position="100"/>
        <end position="115"/>
    </location>
</feature>
<proteinExistence type="predicted"/>
<protein>
    <submittedName>
        <fullName evidence="2">Uncharacterized protein</fullName>
    </submittedName>
</protein>
<dbReference type="EMBL" id="AMZH03013779">
    <property type="protein sequence ID" value="RRT48709.1"/>
    <property type="molecule type" value="Genomic_DNA"/>
</dbReference>
<feature type="compositionally biased region" description="Basic and acidic residues" evidence="1">
    <location>
        <begin position="17"/>
        <end position="30"/>
    </location>
</feature>
<sequence length="153" mass="16367">SHLADQRQRGSRQLLATEHHEEQEHPKAADHQPYPDAGNPSPPRRPTEIERSPPHPPSEPAKATGTIQHATDTHLRRDPEGWHFRFQNQGSGLGAEAGRSSSLQAAASAAGSVASKPTAGSAEYDTSGRAYPCRQKGKVSGDKVSLQGNVVVK</sequence>
<organism evidence="2 3">
    <name type="scientific">Ensete ventricosum</name>
    <name type="common">Abyssinian banana</name>
    <name type="synonym">Musa ensete</name>
    <dbReference type="NCBI Taxonomy" id="4639"/>
    <lineage>
        <taxon>Eukaryota</taxon>
        <taxon>Viridiplantae</taxon>
        <taxon>Streptophyta</taxon>
        <taxon>Embryophyta</taxon>
        <taxon>Tracheophyta</taxon>
        <taxon>Spermatophyta</taxon>
        <taxon>Magnoliopsida</taxon>
        <taxon>Liliopsida</taxon>
        <taxon>Zingiberales</taxon>
        <taxon>Musaceae</taxon>
        <taxon>Ensete</taxon>
    </lineage>
</organism>
<feature type="non-terminal residue" evidence="2">
    <location>
        <position position="1"/>
    </location>
</feature>
<accession>A0A426YAF8</accession>
<feature type="compositionally biased region" description="Basic and acidic residues" evidence="1">
    <location>
        <begin position="71"/>
        <end position="83"/>
    </location>
</feature>
<evidence type="ECO:0000313" key="2">
    <source>
        <dbReference type="EMBL" id="RRT48709.1"/>
    </source>
</evidence>
<feature type="region of interest" description="Disordered" evidence="1">
    <location>
        <begin position="1"/>
        <end position="153"/>
    </location>
</feature>
<gene>
    <name evidence="2" type="ORF">B296_00033185</name>
</gene>
<name>A0A426YAF8_ENSVE</name>
<dbReference type="AlphaFoldDB" id="A0A426YAF8"/>
<dbReference type="Proteomes" id="UP000287651">
    <property type="component" value="Unassembled WGS sequence"/>
</dbReference>
<evidence type="ECO:0000313" key="3">
    <source>
        <dbReference type="Proteomes" id="UP000287651"/>
    </source>
</evidence>
<evidence type="ECO:0000256" key="1">
    <source>
        <dbReference type="SAM" id="MobiDB-lite"/>
    </source>
</evidence>